<keyword evidence="5 11" id="KW-0347">Helicase</keyword>
<dbReference type="SUPFAM" id="SSF52540">
    <property type="entry name" value="P-loop containing nucleoside triphosphate hydrolases"/>
    <property type="match status" value="1"/>
</dbReference>
<dbReference type="AlphaFoldDB" id="A0A2R6QRC4"/>
<name>A0A2R6QRC4_ACTCC</name>
<keyword evidence="2" id="KW-0747">Spliceosome</keyword>
<reference evidence="11 12" key="1">
    <citation type="submission" date="2017-07" db="EMBL/GenBank/DDBJ databases">
        <title>An improved, manually edited Actinidia chinensis var. chinensis (kiwifruit) genome highlights the challenges associated with draft genomes and gene prediction in plants.</title>
        <authorList>
            <person name="Pilkington S."/>
            <person name="Crowhurst R."/>
            <person name="Hilario E."/>
            <person name="Nardozza S."/>
            <person name="Fraser L."/>
            <person name="Peng Y."/>
            <person name="Gunaseelan K."/>
            <person name="Simpson R."/>
            <person name="Tahir J."/>
            <person name="Deroles S."/>
            <person name="Templeton K."/>
            <person name="Luo Z."/>
            <person name="Davy M."/>
            <person name="Cheng C."/>
            <person name="Mcneilage M."/>
            <person name="Scaglione D."/>
            <person name="Liu Y."/>
            <person name="Zhang Q."/>
            <person name="Datson P."/>
            <person name="De Silva N."/>
            <person name="Gardiner S."/>
            <person name="Bassett H."/>
            <person name="Chagne D."/>
            <person name="Mccallum J."/>
            <person name="Dzierzon H."/>
            <person name="Deng C."/>
            <person name="Wang Y.-Y."/>
            <person name="Barron N."/>
            <person name="Manako K."/>
            <person name="Bowen J."/>
            <person name="Foster T."/>
            <person name="Erridge Z."/>
            <person name="Tiffin H."/>
            <person name="Waite C."/>
            <person name="Davies K."/>
            <person name="Grierson E."/>
            <person name="Laing W."/>
            <person name="Kirk R."/>
            <person name="Chen X."/>
            <person name="Wood M."/>
            <person name="Montefiori M."/>
            <person name="Brummell D."/>
            <person name="Schwinn K."/>
            <person name="Catanach A."/>
            <person name="Fullerton C."/>
            <person name="Li D."/>
            <person name="Meiyalaghan S."/>
            <person name="Nieuwenhuizen N."/>
            <person name="Read N."/>
            <person name="Prakash R."/>
            <person name="Hunter D."/>
            <person name="Zhang H."/>
            <person name="Mckenzie M."/>
            <person name="Knabel M."/>
            <person name="Harris A."/>
            <person name="Allan A."/>
            <person name="Chen A."/>
            <person name="Janssen B."/>
            <person name="Plunkett B."/>
            <person name="Dwamena C."/>
            <person name="Voogd C."/>
            <person name="Leif D."/>
            <person name="Lafferty D."/>
            <person name="Souleyre E."/>
            <person name="Varkonyi-Gasic E."/>
            <person name="Gambi F."/>
            <person name="Hanley J."/>
            <person name="Yao J.-L."/>
            <person name="Cheung J."/>
            <person name="David K."/>
            <person name="Warren B."/>
            <person name="Marsh K."/>
            <person name="Snowden K."/>
            <person name="Lin-Wang K."/>
            <person name="Brian L."/>
            <person name="Martinez-Sanchez M."/>
            <person name="Wang M."/>
            <person name="Ileperuma N."/>
            <person name="Macnee N."/>
            <person name="Campin R."/>
            <person name="Mcatee P."/>
            <person name="Drummond R."/>
            <person name="Espley R."/>
            <person name="Ireland H."/>
            <person name="Wu R."/>
            <person name="Atkinson R."/>
            <person name="Karunairetnam S."/>
            <person name="Bulley S."/>
            <person name="Chunkath S."/>
            <person name="Hanley Z."/>
            <person name="Storey R."/>
            <person name="Thrimawithana A."/>
            <person name="Thomson S."/>
            <person name="David C."/>
            <person name="Testolin R."/>
        </authorList>
    </citation>
    <scope>NUCLEOTIDE SEQUENCE [LARGE SCALE GENOMIC DNA]</scope>
    <source>
        <strain evidence="12">cv. Red5</strain>
        <tissue evidence="11">Young leaf</tissue>
    </source>
</reference>
<evidence type="ECO:0000256" key="1">
    <source>
        <dbReference type="ARBA" id="ARBA00012552"/>
    </source>
</evidence>
<dbReference type="PROSITE" id="PS51192">
    <property type="entry name" value="HELICASE_ATP_BIND_1"/>
    <property type="match status" value="1"/>
</dbReference>
<dbReference type="CDD" id="cd18791">
    <property type="entry name" value="SF2_C_RHA"/>
    <property type="match status" value="1"/>
</dbReference>
<dbReference type="InterPro" id="IPR014001">
    <property type="entry name" value="Helicase_ATP-bd"/>
</dbReference>
<feature type="domain" description="Helicase ATP-binding" evidence="9">
    <location>
        <begin position="14"/>
        <end position="178"/>
    </location>
</feature>
<evidence type="ECO:0000259" key="9">
    <source>
        <dbReference type="PROSITE" id="PS51192"/>
    </source>
</evidence>
<keyword evidence="4" id="KW-0378">Hydrolase</keyword>
<dbReference type="FunFam" id="3.40.50.300:FF:001388">
    <property type="entry name" value="Probable pre-mRNA-splicing factor ATP-dependent RNA helicase DEAH4"/>
    <property type="match status" value="1"/>
</dbReference>
<dbReference type="GO" id="GO:0005681">
    <property type="term" value="C:spliceosomal complex"/>
    <property type="evidence" value="ECO:0007669"/>
    <property type="project" value="UniProtKB-KW"/>
</dbReference>
<dbReference type="PANTHER" id="PTHR18934">
    <property type="entry name" value="ATP-DEPENDENT RNA HELICASE"/>
    <property type="match status" value="1"/>
</dbReference>
<evidence type="ECO:0000256" key="6">
    <source>
        <dbReference type="ARBA" id="ARBA00022840"/>
    </source>
</evidence>
<evidence type="ECO:0000256" key="2">
    <source>
        <dbReference type="ARBA" id="ARBA00022728"/>
    </source>
</evidence>
<dbReference type="PROSITE" id="PS00690">
    <property type="entry name" value="DEAH_ATP_HELICASE"/>
    <property type="match status" value="1"/>
</dbReference>
<proteinExistence type="predicted"/>
<keyword evidence="3" id="KW-0547">Nucleotide-binding</keyword>
<dbReference type="OMA" id="QIMQKMA"/>
<dbReference type="Pfam" id="PF13401">
    <property type="entry name" value="AAA_22"/>
    <property type="match status" value="1"/>
</dbReference>
<dbReference type="GO" id="GO:0003724">
    <property type="term" value="F:RNA helicase activity"/>
    <property type="evidence" value="ECO:0007669"/>
    <property type="project" value="UniProtKB-EC"/>
</dbReference>
<feature type="region of interest" description="Disordered" evidence="8">
    <location>
        <begin position="465"/>
        <end position="486"/>
    </location>
</feature>
<dbReference type="CDD" id="cd17917">
    <property type="entry name" value="DEXHc_RHA-like"/>
    <property type="match status" value="1"/>
</dbReference>
<dbReference type="Gene3D" id="1.20.120.1080">
    <property type="match status" value="1"/>
</dbReference>
<dbReference type="FunCoup" id="A0A2R6QRC4">
    <property type="interactions" value="978"/>
</dbReference>
<dbReference type="PROSITE" id="PS51194">
    <property type="entry name" value="HELICASE_CTER"/>
    <property type="match status" value="1"/>
</dbReference>
<dbReference type="Pfam" id="PF07717">
    <property type="entry name" value="OB_NTP_bind"/>
    <property type="match status" value="1"/>
</dbReference>
<organism evidence="11 12">
    <name type="scientific">Actinidia chinensis var. chinensis</name>
    <name type="common">Chinese soft-hair kiwi</name>
    <dbReference type="NCBI Taxonomy" id="1590841"/>
    <lineage>
        <taxon>Eukaryota</taxon>
        <taxon>Viridiplantae</taxon>
        <taxon>Streptophyta</taxon>
        <taxon>Embryophyta</taxon>
        <taxon>Tracheophyta</taxon>
        <taxon>Spermatophyta</taxon>
        <taxon>Magnoliopsida</taxon>
        <taxon>eudicotyledons</taxon>
        <taxon>Gunneridae</taxon>
        <taxon>Pentapetalae</taxon>
        <taxon>asterids</taxon>
        <taxon>Ericales</taxon>
        <taxon>Actinidiaceae</taxon>
        <taxon>Actinidia</taxon>
    </lineage>
</organism>
<dbReference type="InParanoid" id="A0A2R6QRC4"/>
<dbReference type="STRING" id="1590841.A0A2R6QRC4"/>
<dbReference type="EMBL" id="NKQK01000013">
    <property type="protein sequence ID" value="PSS13662.1"/>
    <property type="molecule type" value="Genomic_DNA"/>
</dbReference>
<dbReference type="FunFam" id="3.40.50.300:FF:000145">
    <property type="entry name" value="probable ATP-dependent RNA helicase DHX40"/>
    <property type="match status" value="1"/>
</dbReference>
<dbReference type="GO" id="GO:0003723">
    <property type="term" value="F:RNA binding"/>
    <property type="evidence" value="ECO:0007669"/>
    <property type="project" value="TreeGrafter"/>
</dbReference>
<feature type="region of interest" description="Disordered" evidence="8">
    <location>
        <begin position="655"/>
        <end position="687"/>
    </location>
</feature>
<dbReference type="GO" id="GO:0005524">
    <property type="term" value="F:ATP binding"/>
    <property type="evidence" value="ECO:0007669"/>
    <property type="project" value="UniProtKB-KW"/>
</dbReference>
<dbReference type="InterPro" id="IPR001650">
    <property type="entry name" value="Helicase_C-like"/>
</dbReference>
<evidence type="ECO:0000256" key="3">
    <source>
        <dbReference type="ARBA" id="ARBA00022741"/>
    </source>
</evidence>
<evidence type="ECO:0000313" key="12">
    <source>
        <dbReference type="Proteomes" id="UP000241394"/>
    </source>
</evidence>
<dbReference type="Pfam" id="PF00271">
    <property type="entry name" value="Helicase_C"/>
    <property type="match status" value="1"/>
</dbReference>
<dbReference type="InterPro" id="IPR011709">
    <property type="entry name" value="DEAD-box_helicase_OB_fold"/>
</dbReference>
<evidence type="ECO:0000256" key="7">
    <source>
        <dbReference type="ARBA" id="ARBA00047984"/>
    </source>
</evidence>
<evidence type="ECO:0000259" key="10">
    <source>
        <dbReference type="PROSITE" id="PS51194"/>
    </source>
</evidence>
<dbReference type="SMART" id="SM00847">
    <property type="entry name" value="HA2"/>
    <property type="match status" value="1"/>
</dbReference>
<dbReference type="InterPro" id="IPR027417">
    <property type="entry name" value="P-loop_NTPase"/>
</dbReference>
<dbReference type="GO" id="GO:0016887">
    <property type="term" value="F:ATP hydrolysis activity"/>
    <property type="evidence" value="ECO:0007669"/>
    <property type="project" value="InterPro"/>
</dbReference>
<dbReference type="InterPro" id="IPR049945">
    <property type="entry name" value="AAA_22"/>
</dbReference>
<comment type="caution">
    <text evidence="11">The sequence shown here is derived from an EMBL/GenBank/DDBJ whole genome shotgun (WGS) entry which is preliminary data.</text>
</comment>
<dbReference type="Pfam" id="PF21010">
    <property type="entry name" value="HA2_C"/>
    <property type="match status" value="1"/>
</dbReference>
<dbReference type="SMART" id="SM00490">
    <property type="entry name" value="HELICc"/>
    <property type="match status" value="1"/>
</dbReference>
<keyword evidence="12" id="KW-1185">Reference proteome</keyword>
<gene>
    <name evidence="11" type="ORF">CEY00_Acc14272</name>
</gene>
<keyword evidence="6" id="KW-0067">ATP-binding</keyword>
<keyword evidence="2" id="KW-0507">mRNA processing</keyword>
<feature type="domain" description="Helicase C-terminal" evidence="10">
    <location>
        <begin position="200"/>
        <end position="377"/>
    </location>
</feature>
<dbReference type="Gene3D" id="3.40.50.300">
    <property type="entry name" value="P-loop containing nucleotide triphosphate hydrolases"/>
    <property type="match status" value="2"/>
</dbReference>
<keyword evidence="2" id="KW-0508">mRNA splicing</keyword>
<evidence type="ECO:0000256" key="5">
    <source>
        <dbReference type="ARBA" id="ARBA00022806"/>
    </source>
</evidence>
<evidence type="ECO:0000313" key="11">
    <source>
        <dbReference type="EMBL" id="PSS13662.1"/>
    </source>
</evidence>
<evidence type="ECO:0000256" key="8">
    <source>
        <dbReference type="SAM" id="MobiDB-lite"/>
    </source>
</evidence>
<dbReference type="OrthoDB" id="10253254at2759"/>
<dbReference type="InterPro" id="IPR002464">
    <property type="entry name" value="DNA/RNA_helicase_DEAH_CS"/>
</dbReference>
<dbReference type="SMART" id="SM00487">
    <property type="entry name" value="DEXDc"/>
    <property type="match status" value="1"/>
</dbReference>
<dbReference type="InterPro" id="IPR007502">
    <property type="entry name" value="Helicase-assoc_dom"/>
</dbReference>
<comment type="catalytic activity">
    <reaction evidence="7">
        <text>ATP + H2O = ADP + phosphate + H(+)</text>
        <dbReference type="Rhea" id="RHEA:13065"/>
        <dbReference type="ChEBI" id="CHEBI:15377"/>
        <dbReference type="ChEBI" id="CHEBI:15378"/>
        <dbReference type="ChEBI" id="CHEBI:30616"/>
        <dbReference type="ChEBI" id="CHEBI:43474"/>
        <dbReference type="ChEBI" id="CHEBI:456216"/>
        <dbReference type="EC" id="3.6.4.13"/>
    </reaction>
</comment>
<dbReference type="SMART" id="SM00382">
    <property type="entry name" value="AAA"/>
    <property type="match status" value="1"/>
</dbReference>
<dbReference type="InterPro" id="IPR048333">
    <property type="entry name" value="HA2_WH"/>
</dbReference>
<evidence type="ECO:0000256" key="4">
    <source>
        <dbReference type="ARBA" id="ARBA00022801"/>
    </source>
</evidence>
<feature type="compositionally biased region" description="Basic and acidic residues" evidence="8">
    <location>
        <begin position="663"/>
        <end position="687"/>
    </location>
</feature>
<dbReference type="Pfam" id="PF04408">
    <property type="entry name" value="WHD_HA2"/>
    <property type="match status" value="1"/>
</dbReference>
<dbReference type="Proteomes" id="UP000241394">
    <property type="component" value="Chromosome LG13"/>
</dbReference>
<dbReference type="EC" id="3.6.4.13" evidence="1"/>
<sequence length="701" mass="79054">MANLPILQFEEKILETVERNPVVVIIGETGSGKSTQLSQMIHKRGYTKSGAIAVTQPRRVAAVSVSRRVAQELGVRLGEEVGYAIRFEDRTSEKTCIKYLTDGVLLRESLSNPELNQYSVIILDEAHERSLNTDILLGLMRRLIKKRSSNLKVLITSATLDGEKVSRFFGNCPILNVPGKLFPVEIFYSAERPKSYLESSFKTAIDIHVKEPEGDILIFMTGQDDIDKLVKKLEERVQSLEEGSCMDAIILPLHGSLPPEMQVRVFSPPPPNCRRFIVATNIAETSLTVDGVVYVIDSGYVKQRQYNPSTGMYSLDIVQISRVQADQRAGRAGRTRPGKCYRLYPSTVYHEELLDATVPEIQRSSLAGSVLYLKSLDLPDMNILKFGFLDPPSSESLEDALKQLFLIDAIDENGSITSIGRTMAELPLEPSLSRTLMEANEYGCLSQALTVAAMLSAETTLLAGRSKSMEKKRKHDPPSELPDGSGWGDHIQLLQIYEVWDQTNYDMEWCKDNNLQVRGMKFVRDVRKQLSQIMQKIAKGSLDVQTKERRKESREDYRKLRKALTVGYASQLAERMIRHNGYRTLGFKPQLVQVHPSCVLRIDDEGMLPNYVVYHELISTSRPFMRNVCAVEMPWVLPILKKLEKLNINRLSGGMVQSEEQTEGEKSSLPKKDVDAARPPDDRDSRIQAARERFLARKTKS</sequence>
<dbReference type="Gramene" id="PSS13662">
    <property type="protein sequence ID" value="PSS13662"/>
    <property type="gene ID" value="CEY00_Acc14272"/>
</dbReference>
<dbReference type="InterPro" id="IPR003593">
    <property type="entry name" value="AAA+_ATPase"/>
</dbReference>
<reference evidence="12" key="2">
    <citation type="journal article" date="2018" name="BMC Genomics">
        <title>A manually annotated Actinidia chinensis var. chinensis (kiwifruit) genome highlights the challenges associated with draft genomes and gene prediction in plants.</title>
        <authorList>
            <person name="Pilkington S.M."/>
            <person name="Crowhurst R."/>
            <person name="Hilario E."/>
            <person name="Nardozza S."/>
            <person name="Fraser L."/>
            <person name="Peng Y."/>
            <person name="Gunaseelan K."/>
            <person name="Simpson R."/>
            <person name="Tahir J."/>
            <person name="Deroles S.C."/>
            <person name="Templeton K."/>
            <person name="Luo Z."/>
            <person name="Davy M."/>
            <person name="Cheng C."/>
            <person name="McNeilage M."/>
            <person name="Scaglione D."/>
            <person name="Liu Y."/>
            <person name="Zhang Q."/>
            <person name="Datson P."/>
            <person name="De Silva N."/>
            <person name="Gardiner S.E."/>
            <person name="Bassett H."/>
            <person name="Chagne D."/>
            <person name="McCallum J."/>
            <person name="Dzierzon H."/>
            <person name="Deng C."/>
            <person name="Wang Y.Y."/>
            <person name="Barron L."/>
            <person name="Manako K."/>
            <person name="Bowen J."/>
            <person name="Foster T.M."/>
            <person name="Erridge Z.A."/>
            <person name="Tiffin H."/>
            <person name="Waite C.N."/>
            <person name="Davies K.M."/>
            <person name="Grierson E.P."/>
            <person name="Laing W.A."/>
            <person name="Kirk R."/>
            <person name="Chen X."/>
            <person name="Wood M."/>
            <person name="Montefiori M."/>
            <person name="Brummell D.A."/>
            <person name="Schwinn K.E."/>
            <person name="Catanach A."/>
            <person name="Fullerton C."/>
            <person name="Li D."/>
            <person name="Meiyalaghan S."/>
            <person name="Nieuwenhuizen N."/>
            <person name="Read N."/>
            <person name="Prakash R."/>
            <person name="Hunter D."/>
            <person name="Zhang H."/>
            <person name="McKenzie M."/>
            <person name="Knabel M."/>
            <person name="Harris A."/>
            <person name="Allan A.C."/>
            <person name="Gleave A."/>
            <person name="Chen A."/>
            <person name="Janssen B.J."/>
            <person name="Plunkett B."/>
            <person name="Ampomah-Dwamena C."/>
            <person name="Voogd C."/>
            <person name="Leif D."/>
            <person name="Lafferty D."/>
            <person name="Souleyre E.J.F."/>
            <person name="Varkonyi-Gasic E."/>
            <person name="Gambi F."/>
            <person name="Hanley J."/>
            <person name="Yao J.L."/>
            <person name="Cheung J."/>
            <person name="David K.M."/>
            <person name="Warren B."/>
            <person name="Marsh K."/>
            <person name="Snowden K.C."/>
            <person name="Lin-Wang K."/>
            <person name="Brian L."/>
            <person name="Martinez-Sanchez M."/>
            <person name="Wang M."/>
            <person name="Ileperuma N."/>
            <person name="Macnee N."/>
            <person name="Campin R."/>
            <person name="McAtee P."/>
            <person name="Drummond R.S.M."/>
            <person name="Espley R.V."/>
            <person name="Ireland H.S."/>
            <person name="Wu R."/>
            <person name="Atkinson R.G."/>
            <person name="Karunairetnam S."/>
            <person name="Bulley S."/>
            <person name="Chunkath S."/>
            <person name="Hanley Z."/>
            <person name="Storey R."/>
            <person name="Thrimawithana A.H."/>
            <person name="Thomson S."/>
            <person name="David C."/>
            <person name="Testolin R."/>
            <person name="Huang H."/>
            <person name="Hellens R.P."/>
            <person name="Schaffer R.J."/>
        </authorList>
    </citation>
    <scope>NUCLEOTIDE SEQUENCE [LARGE SCALE GENOMIC DNA]</scope>
    <source>
        <strain evidence="12">cv. Red5</strain>
    </source>
</reference>
<protein>
    <recommendedName>
        <fullName evidence="1">RNA helicase</fullName>
        <ecNumber evidence="1">3.6.4.13</ecNumber>
    </recommendedName>
</protein>
<dbReference type="PANTHER" id="PTHR18934:SF234">
    <property type="entry name" value="PRE-MRNA-SPLICING FACTOR ATP-DEPENDENT RNA HELICASE DEAH4-RELATED"/>
    <property type="match status" value="1"/>
</dbReference>
<accession>A0A2R6QRC4</accession>